<organism evidence="2 3">
    <name type="scientific">Dryococelus australis</name>
    <dbReference type="NCBI Taxonomy" id="614101"/>
    <lineage>
        <taxon>Eukaryota</taxon>
        <taxon>Metazoa</taxon>
        <taxon>Ecdysozoa</taxon>
        <taxon>Arthropoda</taxon>
        <taxon>Hexapoda</taxon>
        <taxon>Insecta</taxon>
        <taxon>Pterygota</taxon>
        <taxon>Neoptera</taxon>
        <taxon>Polyneoptera</taxon>
        <taxon>Phasmatodea</taxon>
        <taxon>Verophasmatodea</taxon>
        <taxon>Anareolatae</taxon>
        <taxon>Phasmatidae</taxon>
        <taxon>Eurycanthinae</taxon>
        <taxon>Dryococelus</taxon>
    </lineage>
</organism>
<evidence type="ECO:0000256" key="1">
    <source>
        <dbReference type="SAM" id="MobiDB-lite"/>
    </source>
</evidence>
<keyword evidence="3" id="KW-1185">Reference proteome</keyword>
<sequence>MKRHSRLSRRKDQQMNTARAQKLNPDTLRTYLIWTKKGVVLTLKEANYVHLDSHEHAENVTATACVSAMDAVIPAMISFIGKRYRKTFIR</sequence>
<comment type="caution">
    <text evidence="2">The sequence shown here is derived from an EMBL/GenBank/DDBJ whole genome shotgun (WGS) entry which is preliminary data.</text>
</comment>
<proteinExistence type="predicted"/>
<name>A0ABQ9H542_9NEOP</name>
<feature type="region of interest" description="Disordered" evidence="1">
    <location>
        <begin position="1"/>
        <end position="22"/>
    </location>
</feature>
<dbReference type="EMBL" id="JARBHB010000007">
    <property type="protein sequence ID" value="KAJ8879372.1"/>
    <property type="molecule type" value="Genomic_DNA"/>
</dbReference>
<protein>
    <submittedName>
        <fullName evidence="2">Uncharacterized protein</fullName>
    </submittedName>
</protein>
<reference evidence="2 3" key="1">
    <citation type="submission" date="2023-02" db="EMBL/GenBank/DDBJ databases">
        <title>LHISI_Scaffold_Assembly.</title>
        <authorList>
            <person name="Stuart O.P."/>
            <person name="Cleave R."/>
            <person name="Magrath M.J.L."/>
            <person name="Mikheyev A.S."/>
        </authorList>
    </citation>
    <scope>NUCLEOTIDE SEQUENCE [LARGE SCALE GENOMIC DNA]</scope>
    <source>
        <strain evidence="2">Daus_M_001</strain>
        <tissue evidence="2">Leg muscle</tissue>
    </source>
</reference>
<dbReference type="Proteomes" id="UP001159363">
    <property type="component" value="Chromosome 6"/>
</dbReference>
<evidence type="ECO:0000313" key="2">
    <source>
        <dbReference type="EMBL" id="KAJ8879372.1"/>
    </source>
</evidence>
<accession>A0ABQ9H542</accession>
<gene>
    <name evidence="2" type="ORF">PR048_019980</name>
</gene>
<evidence type="ECO:0000313" key="3">
    <source>
        <dbReference type="Proteomes" id="UP001159363"/>
    </source>
</evidence>